<name>A0A517TY60_9BACT</name>
<dbReference type="EMBL" id="CP036339">
    <property type="protein sequence ID" value="QDT73306.1"/>
    <property type="molecule type" value="Genomic_DNA"/>
</dbReference>
<dbReference type="Gene3D" id="3.20.20.80">
    <property type="entry name" value="Glycosidases"/>
    <property type="match status" value="1"/>
</dbReference>
<accession>A0A517TY60</accession>
<feature type="signal peptide" evidence="1">
    <location>
        <begin position="1"/>
        <end position="26"/>
    </location>
</feature>
<feature type="chain" id="PRO_5022189618" description="Glycoside hydrolase family 42 N-terminal domain-containing protein" evidence="1">
    <location>
        <begin position="27"/>
        <end position="614"/>
    </location>
</feature>
<dbReference type="OrthoDB" id="9760450at2"/>
<keyword evidence="3" id="KW-1185">Reference proteome</keyword>
<evidence type="ECO:0000313" key="3">
    <source>
        <dbReference type="Proteomes" id="UP000317909"/>
    </source>
</evidence>
<sequence precursor="true">MSGIEWRTFWVGPVCVLAMAHQCAVAADKFFTVEQRNNVWWFADTQSKPFFSLGVNVVTPGASQESYDQQRPEYAAWRHYASKSAWAKATASRLRGWNFNTLGGWSDRAVTSAMPYTEVLHLGVGAGVPWNDLFADEFAEQMDQAVKERVAARRRDQNLVGWFTDNELGWYDNAMFAFHAAQPASSGTRRRLVEILEAHYQKDFAAFKRDFEVESDLQSFEDLERGGAVKLRPGGRGRSVVDEFIGQVADRYYGVVCGAIRRHDPNHLILGDRYHGYCPDAVVKAAGKHVDVVSTNFDWPAGIDGYLPSCYLQRLHALSDKPVLITEYYAAARENRSGNPNTGGLFLVVGTQAERTAVAQRRLEFFAAQPFVVGAHWFAYADEPPHGRTHDGEDYNFGLVDINNRPYDELTTAVSTTHAELAARHQSATTPLGSPDSTQVVHLPTSPPQDGLDAVKESLLSQTLLRPGQSGSLADLHVASDGATIYVTLSGNHFVGAEHYSSPPSPVEDGLTWTLRVGAREIKASMLGERVEVIPHDATFSHWSRGVRFGATVAIPINDAAAPERQPNDQITFQSELRDGGNGAVSTWQSTLKLSPVDSVEVVGATNGTIEPQE</sequence>
<gene>
    <name evidence="2" type="ORF">I41_24950</name>
</gene>
<organism evidence="2 3">
    <name type="scientific">Lacipirellula limnantheis</name>
    <dbReference type="NCBI Taxonomy" id="2528024"/>
    <lineage>
        <taxon>Bacteria</taxon>
        <taxon>Pseudomonadati</taxon>
        <taxon>Planctomycetota</taxon>
        <taxon>Planctomycetia</taxon>
        <taxon>Pirellulales</taxon>
        <taxon>Lacipirellulaceae</taxon>
        <taxon>Lacipirellula</taxon>
    </lineage>
</organism>
<dbReference type="InterPro" id="IPR017853">
    <property type="entry name" value="GH"/>
</dbReference>
<keyword evidence="1" id="KW-0732">Signal</keyword>
<dbReference type="RefSeq" id="WP_145432902.1">
    <property type="nucleotide sequence ID" value="NZ_CP036339.1"/>
</dbReference>
<reference evidence="2 3" key="1">
    <citation type="submission" date="2019-02" db="EMBL/GenBank/DDBJ databases">
        <title>Deep-cultivation of Planctomycetes and their phenomic and genomic characterization uncovers novel biology.</title>
        <authorList>
            <person name="Wiegand S."/>
            <person name="Jogler M."/>
            <person name="Boedeker C."/>
            <person name="Pinto D."/>
            <person name="Vollmers J."/>
            <person name="Rivas-Marin E."/>
            <person name="Kohn T."/>
            <person name="Peeters S.H."/>
            <person name="Heuer A."/>
            <person name="Rast P."/>
            <person name="Oberbeckmann S."/>
            <person name="Bunk B."/>
            <person name="Jeske O."/>
            <person name="Meyerdierks A."/>
            <person name="Storesund J.E."/>
            <person name="Kallscheuer N."/>
            <person name="Luecker S."/>
            <person name="Lage O.M."/>
            <person name="Pohl T."/>
            <person name="Merkel B.J."/>
            <person name="Hornburger P."/>
            <person name="Mueller R.-W."/>
            <person name="Bruemmer F."/>
            <person name="Labrenz M."/>
            <person name="Spormann A.M."/>
            <person name="Op den Camp H."/>
            <person name="Overmann J."/>
            <person name="Amann R."/>
            <person name="Jetten M.S.M."/>
            <person name="Mascher T."/>
            <person name="Medema M.H."/>
            <person name="Devos D.P."/>
            <person name="Kaster A.-K."/>
            <person name="Ovreas L."/>
            <person name="Rohde M."/>
            <person name="Galperin M.Y."/>
            <person name="Jogler C."/>
        </authorList>
    </citation>
    <scope>NUCLEOTIDE SEQUENCE [LARGE SCALE GENOMIC DNA]</scope>
    <source>
        <strain evidence="2 3">I41</strain>
    </source>
</reference>
<dbReference type="KEGG" id="llh:I41_24950"/>
<evidence type="ECO:0000256" key="1">
    <source>
        <dbReference type="SAM" id="SignalP"/>
    </source>
</evidence>
<dbReference type="AlphaFoldDB" id="A0A517TY60"/>
<dbReference type="SUPFAM" id="SSF51445">
    <property type="entry name" value="(Trans)glycosidases"/>
    <property type="match status" value="1"/>
</dbReference>
<evidence type="ECO:0000313" key="2">
    <source>
        <dbReference type="EMBL" id="QDT73306.1"/>
    </source>
</evidence>
<dbReference type="Proteomes" id="UP000317909">
    <property type="component" value="Chromosome"/>
</dbReference>
<protein>
    <recommendedName>
        <fullName evidence="4">Glycoside hydrolase family 42 N-terminal domain-containing protein</fullName>
    </recommendedName>
</protein>
<proteinExistence type="predicted"/>
<evidence type="ECO:0008006" key="4">
    <source>
        <dbReference type="Google" id="ProtNLM"/>
    </source>
</evidence>